<dbReference type="HAMAP" id="MF_01405">
    <property type="entry name" value="Non_canon_purine_NTPase"/>
    <property type="match status" value="1"/>
</dbReference>
<dbReference type="PANTHER" id="PTHR11067">
    <property type="entry name" value="INOSINE TRIPHOSPHATE PYROPHOSPHATASE/HAM1 PROTEIN"/>
    <property type="match status" value="1"/>
</dbReference>
<keyword evidence="3" id="KW-0460">Magnesium</keyword>
<keyword evidence="1 3" id="KW-0378">Hydrolase</keyword>
<keyword evidence="3" id="KW-0479">Metal-binding</keyword>
<comment type="catalytic activity">
    <reaction evidence="3">
        <text>dITP + H2O = dIMP + diphosphate + H(+)</text>
        <dbReference type="Rhea" id="RHEA:28342"/>
        <dbReference type="ChEBI" id="CHEBI:15377"/>
        <dbReference type="ChEBI" id="CHEBI:15378"/>
        <dbReference type="ChEBI" id="CHEBI:33019"/>
        <dbReference type="ChEBI" id="CHEBI:61194"/>
        <dbReference type="ChEBI" id="CHEBI:61382"/>
        <dbReference type="EC" id="3.6.1.66"/>
    </reaction>
</comment>
<feature type="binding site" evidence="3">
    <location>
        <position position="44"/>
    </location>
    <ligand>
        <name>Mg(2+)</name>
        <dbReference type="ChEBI" id="CHEBI:18420"/>
    </ligand>
</feature>
<comment type="catalytic activity">
    <reaction evidence="3">
        <text>ITP + H2O = IMP + diphosphate + H(+)</text>
        <dbReference type="Rhea" id="RHEA:29399"/>
        <dbReference type="ChEBI" id="CHEBI:15377"/>
        <dbReference type="ChEBI" id="CHEBI:15378"/>
        <dbReference type="ChEBI" id="CHEBI:33019"/>
        <dbReference type="ChEBI" id="CHEBI:58053"/>
        <dbReference type="ChEBI" id="CHEBI:61402"/>
        <dbReference type="EC" id="3.6.1.66"/>
    </reaction>
</comment>
<feature type="binding site" evidence="3">
    <location>
        <position position="74"/>
    </location>
    <ligand>
        <name>substrate</name>
    </ligand>
</feature>
<name>A0ABS6E1G2_9FIRM</name>
<dbReference type="EMBL" id="JAHLPM010000001">
    <property type="protein sequence ID" value="MBU5436416.1"/>
    <property type="molecule type" value="Genomic_DNA"/>
</dbReference>
<accession>A0ABS6E1G2</accession>
<gene>
    <name evidence="5" type="ORF">KQI42_00265</name>
</gene>
<dbReference type="Pfam" id="PF01725">
    <property type="entry name" value="Ham1p_like"/>
    <property type="match status" value="1"/>
</dbReference>
<comment type="subunit">
    <text evidence="3">Homodimer.</text>
</comment>
<evidence type="ECO:0000256" key="3">
    <source>
        <dbReference type="HAMAP-Rule" id="MF_01405"/>
    </source>
</evidence>
<protein>
    <recommendedName>
        <fullName evidence="3">dITP/XTP pyrophosphatase</fullName>
        <ecNumber evidence="3">3.6.1.66</ecNumber>
    </recommendedName>
    <alternativeName>
        <fullName evidence="3">Non-canonical purine NTP pyrophosphatase</fullName>
    </alternativeName>
    <alternativeName>
        <fullName evidence="3">Non-standard purine NTP pyrophosphatase</fullName>
    </alternativeName>
    <alternativeName>
        <fullName evidence="3">Nucleoside-triphosphate diphosphatase</fullName>
    </alternativeName>
    <alternativeName>
        <fullName evidence="3">Nucleoside-triphosphate pyrophosphatase</fullName>
        <shortName evidence="3">NTPase</shortName>
    </alternativeName>
</protein>
<comment type="caution">
    <text evidence="5">The sequence shown here is derived from an EMBL/GenBank/DDBJ whole genome shotgun (WGS) entry which is preliminary data.</text>
</comment>
<keyword evidence="2 3" id="KW-0546">Nucleotide metabolism</keyword>
<evidence type="ECO:0000256" key="1">
    <source>
        <dbReference type="ARBA" id="ARBA00022801"/>
    </source>
</evidence>
<comment type="similarity">
    <text evidence="3 4">Belongs to the HAM1 NTPase family.</text>
</comment>
<feature type="binding site" evidence="3">
    <location>
        <begin position="156"/>
        <end position="159"/>
    </location>
    <ligand>
        <name>substrate</name>
    </ligand>
</feature>
<dbReference type="InterPro" id="IPR002637">
    <property type="entry name" value="RdgB/HAM1"/>
</dbReference>
<evidence type="ECO:0000313" key="6">
    <source>
        <dbReference type="Proteomes" id="UP000749471"/>
    </source>
</evidence>
<comment type="function">
    <text evidence="3">Pyrophosphatase that catalyzes the hydrolysis of nucleoside triphosphates to their monophosphate derivatives, with a high preference for the non-canonical purine nucleotides XTP (xanthosine triphosphate), dITP (deoxyinosine triphosphate) and ITP. Seems to function as a house-cleaning enzyme that removes non-canonical purine nucleotides from the nucleotide pool, thus preventing their incorporation into DNA/RNA and avoiding chromosomal lesions.</text>
</comment>
<dbReference type="CDD" id="cd00515">
    <property type="entry name" value="HAM1"/>
    <property type="match status" value="1"/>
</dbReference>
<reference evidence="5 6" key="1">
    <citation type="submission" date="2021-06" db="EMBL/GenBank/DDBJ databases">
        <authorList>
            <person name="Sun Q."/>
            <person name="Li D."/>
        </authorList>
    </citation>
    <scope>NUCLEOTIDE SEQUENCE [LARGE SCALE GENOMIC DNA]</scope>
    <source>
        <strain evidence="5 6">MSJ-40</strain>
    </source>
</reference>
<proteinExistence type="inferred from homology"/>
<keyword evidence="6" id="KW-1185">Reference proteome</keyword>
<dbReference type="Proteomes" id="UP000749471">
    <property type="component" value="Unassembled WGS sequence"/>
</dbReference>
<keyword evidence="3" id="KW-0547">Nucleotide-binding</keyword>
<dbReference type="EC" id="3.6.1.66" evidence="3"/>
<dbReference type="RefSeq" id="WP_216515615.1">
    <property type="nucleotide sequence ID" value="NZ_JAHLPM010000001.1"/>
</dbReference>
<comment type="cofactor">
    <cofactor evidence="3">
        <name>Mg(2+)</name>
        <dbReference type="ChEBI" id="CHEBI:18420"/>
    </cofactor>
    <text evidence="3">Binds 1 Mg(2+) ion per subunit.</text>
</comment>
<evidence type="ECO:0000256" key="2">
    <source>
        <dbReference type="ARBA" id="ARBA00023080"/>
    </source>
</evidence>
<feature type="binding site" evidence="3">
    <location>
        <position position="73"/>
    </location>
    <ligand>
        <name>Mg(2+)</name>
        <dbReference type="ChEBI" id="CHEBI:18420"/>
    </ligand>
</feature>
<dbReference type="PANTHER" id="PTHR11067:SF9">
    <property type="entry name" value="INOSINE TRIPHOSPHATE PYROPHOSPHATASE"/>
    <property type="match status" value="1"/>
</dbReference>
<dbReference type="InterPro" id="IPR020922">
    <property type="entry name" value="dITP/XTP_pyrophosphatase"/>
</dbReference>
<feature type="binding site" evidence="3">
    <location>
        <position position="179"/>
    </location>
    <ligand>
        <name>substrate</name>
    </ligand>
</feature>
<evidence type="ECO:0000256" key="4">
    <source>
        <dbReference type="RuleBase" id="RU003781"/>
    </source>
</evidence>
<dbReference type="NCBIfam" id="TIGR00042">
    <property type="entry name" value="RdgB/HAM1 family non-canonical purine NTP pyrophosphatase"/>
    <property type="match status" value="1"/>
</dbReference>
<dbReference type="GO" id="GO:0036220">
    <property type="term" value="F:ITP diphosphatase activity"/>
    <property type="evidence" value="ECO:0007669"/>
    <property type="project" value="UniProtKB-EC"/>
</dbReference>
<sequence>MKNKKLILSTGNLHKVEEIKDILKDLPIEVISKKEIGLDDFEIEEDGTTLEENSIKKAKALSDRVEGMVIADDSGLFIDILNGEPGVYSSRYAGEEGNDEKNNKKLLEELKDIPMEERTAKFKAVITLITEDKEIRTLYGECKGTIGFGSKGEKGFGYDPLFTPEGYDKTFGELGEEIKNKISHRAKALANLRKELRVLLEDDIDEDNSSQ</sequence>
<dbReference type="NCBIfam" id="NF011397">
    <property type="entry name" value="PRK14822.1"/>
    <property type="match status" value="1"/>
</dbReference>
<evidence type="ECO:0000313" key="5">
    <source>
        <dbReference type="EMBL" id="MBU5436416.1"/>
    </source>
</evidence>
<feature type="binding site" evidence="3">
    <location>
        <begin position="10"/>
        <end position="15"/>
    </location>
    <ligand>
        <name>substrate</name>
    </ligand>
</feature>
<comment type="catalytic activity">
    <reaction evidence="3">
        <text>XTP + H2O = XMP + diphosphate + H(+)</text>
        <dbReference type="Rhea" id="RHEA:28610"/>
        <dbReference type="ChEBI" id="CHEBI:15377"/>
        <dbReference type="ChEBI" id="CHEBI:15378"/>
        <dbReference type="ChEBI" id="CHEBI:33019"/>
        <dbReference type="ChEBI" id="CHEBI:57464"/>
        <dbReference type="ChEBI" id="CHEBI:61314"/>
        <dbReference type="EC" id="3.6.1.66"/>
    </reaction>
</comment>
<feature type="binding site" evidence="3">
    <location>
        <begin position="184"/>
        <end position="185"/>
    </location>
    <ligand>
        <name>substrate</name>
    </ligand>
</feature>
<organism evidence="5 6">
    <name type="scientific">Tissierella simiarum</name>
    <dbReference type="NCBI Taxonomy" id="2841534"/>
    <lineage>
        <taxon>Bacteria</taxon>
        <taxon>Bacillati</taxon>
        <taxon>Bacillota</taxon>
        <taxon>Tissierellia</taxon>
        <taxon>Tissierellales</taxon>
        <taxon>Tissierellaceae</taxon>
        <taxon>Tissierella</taxon>
    </lineage>
</organism>
<feature type="active site" description="Proton acceptor" evidence="3">
    <location>
        <position position="73"/>
    </location>
</feature>